<dbReference type="Proteomes" id="UP000030755">
    <property type="component" value="Unassembled WGS sequence"/>
</dbReference>
<dbReference type="PANTHER" id="PTHR10885:SF0">
    <property type="entry name" value="ISOPENTENYL-DIPHOSPHATE DELTA-ISOMERASE"/>
    <property type="match status" value="1"/>
</dbReference>
<dbReference type="EC" id="5.3.3.2" evidence="3"/>
<dbReference type="GO" id="GO:0005737">
    <property type="term" value="C:cytoplasm"/>
    <property type="evidence" value="ECO:0007669"/>
    <property type="project" value="TreeGrafter"/>
</dbReference>
<dbReference type="UniPathway" id="UPA00059">
    <property type="reaction ID" value="UER00104"/>
</dbReference>
<keyword evidence="4" id="KW-0414">Isoprene biosynthesis</keyword>
<dbReference type="InterPro" id="IPR000086">
    <property type="entry name" value="NUDIX_hydrolase_dom"/>
</dbReference>
<reference evidence="9" key="3">
    <citation type="submission" date="2018-08" db="EMBL/GenBank/DDBJ databases">
        <title>Leveraging single-cell genomics to expand the Fungal Tree of Life.</title>
        <authorList>
            <consortium name="DOE Joint Genome Institute"/>
            <person name="Ahrendt S.R."/>
            <person name="Quandt C.A."/>
            <person name="Ciobanu D."/>
            <person name="Clum A."/>
            <person name="Salamov A."/>
            <person name="Andreopoulos B."/>
            <person name="Cheng J.-F."/>
            <person name="Woyke T."/>
            <person name="Pelin A."/>
            <person name="Henrissat B."/>
            <person name="Reynolds N."/>
            <person name="Benny G.L."/>
            <person name="Smith M.E."/>
            <person name="James T.Y."/>
            <person name="Grigoriev I.V."/>
        </authorList>
    </citation>
    <scope>NUCLEOTIDE SEQUENCE</scope>
    <source>
        <strain evidence="9">CSF55</strain>
    </source>
</reference>
<dbReference type="GO" id="GO:0050992">
    <property type="term" value="P:dimethylallyl diphosphate biosynthetic process"/>
    <property type="evidence" value="ECO:0007669"/>
    <property type="project" value="UniProtKB-UniPathway"/>
</dbReference>
<dbReference type="Gene3D" id="3.30.760.10">
    <property type="entry name" value="RNA Cap, Translation Initiation Factor Eif4e"/>
    <property type="match status" value="1"/>
</dbReference>
<protein>
    <recommendedName>
        <fullName evidence="3">isopentenyl-diphosphate Delta-isomerase</fullName>
        <ecNumber evidence="3">5.3.3.2</ecNumber>
    </recommendedName>
</protein>
<dbReference type="Proteomes" id="UP000281549">
    <property type="component" value="Unassembled WGS sequence"/>
</dbReference>
<accession>A0A075B3P3</accession>
<dbReference type="GO" id="GO:0016787">
    <property type="term" value="F:hydrolase activity"/>
    <property type="evidence" value="ECO:0007669"/>
    <property type="project" value="UniProtKB-KW"/>
</dbReference>
<dbReference type="PANTHER" id="PTHR10885">
    <property type="entry name" value="ISOPENTENYL-DIPHOSPHATE DELTA-ISOMERASE"/>
    <property type="match status" value="1"/>
</dbReference>
<reference evidence="8 10" key="1">
    <citation type="journal article" date="2013" name="Curr. Biol.">
        <title>Shared signatures of parasitism and phylogenomics unite Cryptomycota and microsporidia.</title>
        <authorList>
            <person name="James T.Y."/>
            <person name="Pelin A."/>
            <person name="Bonen L."/>
            <person name="Ahrendt S."/>
            <person name="Sain D."/>
            <person name="Corradi N."/>
            <person name="Stajich J.E."/>
        </authorList>
    </citation>
    <scope>NUCLEOTIDE SEQUENCE [LARGE SCALE GENOMIC DNA]</scope>
    <source>
        <strain evidence="8 10">CSF55</strain>
        <strain evidence="8 10">CSF55</strain>
    </source>
</reference>
<comment type="pathway">
    <text evidence="1">Isoprenoid biosynthesis; dimethylallyl diphosphate biosynthesis; dimethylallyl diphosphate from isopentenyl diphosphate: step 1/1.</text>
</comment>
<name>A0A075B3P3_ROZAC</name>
<proteinExistence type="inferred from homology"/>
<gene>
    <name evidence="8" type="ORF">O9G_002649</name>
    <name evidence="9" type="ORF">ROZALSC1DRAFT_27076</name>
</gene>
<evidence type="ECO:0000256" key="4">
    <source>
        <dbReference type="ARBA" id="ARBA00023229"/>
    </source>
</evidence>
<dbReference type="GO" id="GO:0003723">
    <property type="term" value="F:RNA binding"/>
    <property type="evidence" value="ECO:0007669"/>
    <property type="project" value="InterPro"/>
</dbReference>
<organism evidence="8 10">
    <name type="scientific">Rozella allomycis (strain CSF55)</name>
    <dbReference type="NCBI Taxonomy" id="988480"/>
    <lineage>
        <taxon>Eukaryota</taxon>
        <taxon>Fungi</taxon>
        <taxon>Fungi incertae sedis</taxon>
        <taxon>Cryptomycota</taxon>
        <taxon>Cryptomycota incertae sedis</taxon>
        <taxon>Rozella</taxon>
    </lineage>
</organism>
<dbReference type="InterPro" id="IPR023398">
    <property type="entry name" value="TIF_eIF4e-like"/>
</dbReference>
<dbReference type="SUPFAM" id="SSF55811">
    <property type="entry name" value="Nudix"/>
    <property type="match status" value="1"/>
</dbReference>
<keyword evidence="8" id="KW-0378">Hydrolase</keyword>
<dbReference type="CDD" id="cd02885">
    <property type="entry name" value="NUDIX_IPP_Isomerase"/>
    <property type="match status" value="1"/>
</dbReference>
<dbReference type="EMBL" id="KE560790">
    <property type="protein sequence ID" value="EPZ35641.1"/>
    <property type="molecule type" value="Genomic_DNA"/>
</dbReference>
<dbReference type="HOGENOM" id="CLU_652382_0_0_1"/>
<dbReference type="Pfam" id="PF01652">
    <property type="entry name" value="IF4E"/>
    <property type="match status" value="1"/>
</dbReference>
<dbReference type="PROSITE" id="PS51462">
    <property type="entry name" value="NUDIX"/>
    <property type="match status" value="1"/>
</dbReference>
<dbReference type="GO" id="GO:0009240">
    <property type="term" value="P:isopentenyl diphosphate biosynthetic process"/>
    <property type="evidence" value="ECO:0007669"/>
    <property type="project" value="TreeGrafter"/>
</dbReference>
<evidence type="ECO:0000256" key="5">
    <source>
        <dbReference type="ARBA" id="ARBA00023235"/>
    </source>
</evidence>
<dbReference type="SUPFAM" id="SSF55418">
    <property type="entry name" value="eIF4e-like"/>
    <property type="match status" value="1"/>
</dbReference>
<dbReference type="InterPro" id="IPR001040">
    <property type="entry name" value="TIF_eIF_4E"/>
</dbReference>
<evidence type="ECO:0000313" key="10">
    <source>
        <dbReference type="Proteomes" id="UP000030755"/>
    </source>
</evidence>
<dbReference type="Pfam" id="PF00293">
    <property type="entry name" value="NUDIX"/>
    <property type="match status" value="1"/>
</dbReference>
<keyword evidence="5 8" id="KW-0413">Isomerase</keyword>
<evidence type="ECO:0000256" key="6">
    <source>
        <dbReference type="ARBA" id="ARBA00029294"/>
    </source>
</evidence>
<evidence type="ECO:0000256" key="2">
    <source>
        <dbReference type="ARBA" id="ARBA00007579"/>
    </source>
</evidence>
<evidence type="ECO:0000256" key="3">
    <source>
        <dbReference type="ARBA" id="ARBA00012057"/>
    </source>
</evidence>
<evidence type="ECO:0000256" key="1">
    <source>
        <dbReference type="ARBA" id="ARBA00004826"/>
    </source>
</evidence>
<comment type="similarity">
    <text evidence="2">Belongs to the IPP isomerase type 1 family.</text>
</comment>
<feature type="domain" description="Nudix hydrolase" evidence="7">
    <location>
        <begin position="248"/>
        <end position="396"/>
    </location>
</feature>
<comment type="catalytic activity">
    <reaction evidence="6">
        <text>isopentenyl diphosphate = dimethylallyl diphosphate</text>
        <dbReference type="Rhea" id="RHEA:23284"/>
        <dbReference type="ChEBI" id="CHEBI:57623"/>
        <dbReference type="ChEBI" id="CHEBI:128769"/>
        <dbReference type="EC" id="5.3.3.2"/>
    </reaction>
    <physiologicalReaction direction="left-to-right" evidence="6">
        <dbReference type="Rhea" id="RHEA:23285"/>
    </physiologicalReaction>
</comment>
<dbReference type="EMBL" id="ML004947">
    <property type="protein sequence ID" value="RKP21540.1"/>
    <property type="molecule type" value="Genomic_DNA"/>
</dbReference>
<evidence type="ECO:0000313" key="9">
    <source>
        <dbReference type="EMBL" id="RKP21540.1"/>
    </source>
</evidence>
<dbReference type="GO" id="GO:0003743">
    <property type="term" value="F:translation initiation factor activity"/>
    <property type="evidence" value="ECO:0007669"/>
    <property type="project" value="InterPro"/>
</dbReference>
<keyword evidence="10" id="KW-1185">Reference proteome</keyword>
<evidence type="ECO:0000259" key="7">
    <source>
        <dbReference type="PROSITE" id="PS51462"/>
    </source>
</evidence>
<evidence type="ECO:0000313" key="11">
    <source>
        <dbReference type="Proteomes" id="UP000281549"/>
    </source>
</evidence>
<dbReference type="InterPro" id="IPR015797">
    <property type="entry name" value="NUDIX_hydrolase-like_dom_sf"/>
</dbReference>
<dbReference type="NCBIfam" id="TIGR02150">
    <property type="entry name" value="IPP_isom_1"/>
    <property type="match status" value="1"/>
</dbReference>
<dbReference type="STRING" id="988480.A0A075B3P3"/>
<dbReference type="AlphaFoldDB" id="A0A075B3P3"/>
<dbReference type="OrthoDB" id="510307at2759"/>
<dbReference type="InterPro" id="IPR011876">
    <property type="entry name" value="IsopentenylPP_isomerase_typ1"/>
</dbReference>
<evidence type="ECO:0000313" key="8">
    <source>
        <dbReference type="EMBL" id="EPZ35641.1"/>
    </source>
</evidence>
<dbReference type="GO" id="GO:0004452">
    <property type="term" value="F:isopentenyl-diphosphate delta-isomerase activity"/>
    <property type="evidence" value="ECO:0007669"/>
    <property type="project" value="UniProtKB-EC"/>
</dbReference>
<sequence length="421" mass="49224">MATVYDDNLVTVFQDKENYNVKHPLHGEWTLWYDSPPQKSNNKNWKDNLKKIISFKTVEDFWGSFFHYICSTNHSIYNSIIPPFELIEGTNYHYFREGIEPSWEDPENENGGRWYVNIRKDPRVNEAWVTTVLACVGSLFEHSDNVCGCVITVRQQSRMYRLAIWIKNASDETSVLEIGNTWKKLTVSYFKSIIPRRILSSQVLENSMIDPKQEEYLIREKCILVTEKDEIIGSITKKEAHHLSTPNRLHRAFSVFLFNENDELLLQRRAKEKVTFPLLWTNTCCSHPLYIPEEIDGVEGVKAAAVRKLQHELGITGIKPSDLNFLTRILYEAHDSDGIWGEHEVDYILFGKISSDLKFEINMNEVCETIFVSKDALVMISFFLNLEFHWTPWFVKIAHSFLFEWWGDTSRAPDSEIRKLH</sequence>
<reference evidence="11" key="2">
    <citation type="journal article" date="2018" name="Nat. Microbiol.">
        <title>Leveraging single-cell genomics to expand the fungal tree of life.</title>
        <authorList>
            <person name="Ahrendt S.R."/>
            <person name="Quandt C.A."/>
            <person name="Ciobanu D."/>
            <person name="Clum A."/>
            <person name="Salamov A."/>
            <person name="Andreopoulos B."/>
            <person name="Cheng J.F."/>
            <person name="Woyke T."/>
            <person name="Pelin A."/>
            <person name="Henrissat B."/>
            <person name="Reynolds N.K."/>
            <person name="Benny G.L."/>
            <person name="Smith M.E."/>
            <person name="James T.Y."/>
            <person name="Grigoriev I.V."/>
        </authorList>
    </citation>
    <scope>NUCLEOTIDE SEQUENCE [LARGE SCALE GENOMIC DNA]</scope>
    <source>
        <strain evidence="11">CSF55</strain>
    </source>
</reference>
<dbReference type="Gene3D" id="3.90.79.10">
    <property type="entry name" value="Nucleoside Triphosphate Pyrophosphohydrolase"/>
    <property type="match status" value="1"/>
</dbReference>